<keyword evidence="5" id="KW-0934">Plastid</keyword>
<dbReference type="GO" id="GO:1990904">
    <property type="term" value="C:ribonucleoprotein complex"/>
    <property type="evidence" value="ECO:0007669"/>
    <property type="project" value="UniProtKB-KW"/>
</dbReference>
<evidence type="ECO:0000256" key="1">
    <source>
        <dbReference type="ARBA" id="ARBA00009254"/>
    </source>
</evidence>
<dbReference type="GO" id="GO:0005840">
    <property type="term" value="C:ribosome"/>
    <property type="evidence" value="ECO:0007669"/>
    <property type="project" value="UniProtKB-KW"/>
</dbReference>
<reference evidence="5" key="1">
    <citation type="journal article" date="2017" name="J. Phycol.">
        <title>Analysis of chloroplast genomes and a supermatrix inform reclassification of the Rhodomelaceae (Rhodophyta).</title>
        <authorList>
            <person name="Diaz-Tapia P."/>
            <person name="Maggs C.A."/>
            <person name="West J.A."/>
            <person name="Verbruggen H."/>
        </authorList>
    </citation>
    <scope>NUCLEOTIDE SEQUENCE</scope>
    <source>
        <strain evidence="5">JW4523</strain>
    </source>
</reference>
<dbReference type="GeneID" id="33355511"/>
<name>A0A1Z1M8C5_9FLOR</name>
<dbReference type="GO" id="GO:0006412">
    <property type="term" value="P:translation"/>
    <property type="evidence" value="ECO:0007669"/>
    <property type="project" value="UniProtKB-UniRule"/>
</dbReference>
<dbReference type="InterPro" id="IPR018254">
    <property type="entry name" value="Ribosomal_uL29_CS"/>
</dbReference>
<dbReference type="SUPFAM" id="SSF46561">
    <property type="entry name" value="Ribosomal protein L29 (L29p)"/>
    <property type="match status" value="1"/>
</dbReference>
<proteinExistence type="inferred from homology"/>
<dbReference type="Gene3D" id="1.10.287.310">
    <property type="match status" value="1"/>
</dbReference>
<geneLocation type="chloroplast" evidence="5"/>
<keyword evidence="5" id="KW-0150">Chloroplast</keyword>
<dbReference type="Pfam" id="PF00831">
    <property type="entry name" value="Ribosomal_L29"/>
    <property type="match status" value="1"/>
</dbReference>
<comment type="subcellular location">
    <subcellularLocation>
        <location evidence="4">Plastid</location>
        <location evidence="4">Chloroplast</location>
    </subcellularLocation>
</comment>
<protein>
    <recommendedName>
        <fullName evidence="4">Large ribosomal subunit protein uL29c</fullName>
    </recommendedName>
</protein>
<dbReference type="NCBIfam" id="TIGR00012">
    <property type="entry name" value="L29"/>
    <property type="match status" value="1"/>
</dbReference>
<dbReference type="InterPro" id="IPR001854">
    <property type="entry name" value="Ribosomal_uL29"/>
</dbReference>
<keyword evidence="3 4" id="KW-0687">Ribonucleoprotein</keyword>
<dbReference type="GO" id="GO:0003735">
    <property type="term" value="F:structural constituent of ribosome"/>
    <property type="evidence" value="ECO:0007669"/>
    <property type="project" value="InterPro"/>
</dbReference>
<gene>
    <name evidence="4 5" type="primary">rpl29</name>
</gene>
<dbReference type="GO" id="GO:0009507">
    <property type="term" value="C:chloroplast"/>
    <property type="evidence" value="ECO:0007669"/>
    <property type="project" value="UniProtKB-SubCell"/>
</dbReference>
<sequence>MLKKKIYFSEIKKLRLDDLKLDNKIIDLKKQLFFLKIQIATKQKIKLHMIKQTKQQIAQLLTLKTFYNNNK</sequence>
<dbReference type="HAMAP" id="MF_00374">
    <property type="entry name" value="Ribosomal_uL29"/>
    <property type="match status" value="1"/>
</dbReference>
<dbReference type="PROSITE" id="PS00579">
    <property type="entry name" value="RIBOSOMAL_L29"/>
    <property type="match status" value="1"/>
</dbReference>
<evidence type="ECO:0000256" key="2">
    <source>
        <dbReference type="ARBA" id="ARBA00022980"/>
    </source>
</evidence>
<dbReference type="RefSeq" id="YP_009393765.1">
    <property type="nucleotide sequence ID" value="NC_035269.1"/>
</dbReference>
<comment type="similarity">
    <text evidence="1 4">Belongs to the universal ribosomal protein uL29 family.</text>
</comment>
<evidence type="ECO:0000256" key="4">
    <source>
        <dbReference type="HAMAP-Rule" id="MF_00374"/>
    </source>
</evidence>
<dbReference type="AlphaFoldDB" id="A0A1Z1M8C5"/>
<evidence type="ECO:0000313" key="5">
    <source>
        <dbReference type="EMBL" id="ARW62327.1"/>
    </source>
</evidence>
<evidence type="ECO:0000256" key="3">
    <source>
        <dbReference type="ARBA" id="ARBA00023274"/>
    </source>
</evidence>
<organism evidence="5">
    <name type="scientific">Caloglossa beccarii</name>
    <dbReference type="NCBI Taxonomy" id="131038"/>
    <lineage>
        <taxon>Eukaryota</taxon>
        <taxon>Rhodophyta</taxon>
        <taxon>Florideophyceae</taxon>
        <taxon>Rhodymeniophycidae</taxon>
        <taxon>Ceramiales</taxon>
        <taxon>Delesseriaceae</taxon>
        <taxon>Caloglossa</taxon>
    </lineage>
</organism>
<dbReference type="InterPro" id="IPR036049">
    <property type="entry name" value="Ribosomal_uL29_sf"/>
</dbReference>
<keyword evidence="2 4" id="KW-0689">Ribosomal protein</keyword>
<accession>A0A1Z1M8C5</accession>
<dbReference type="EMBL" id="MF101422">
    <property type="protein sequence ID" value="ARW62327.1"/>
    <property type="molecule type" value="Genomic_DNA"/>
</dbReference>